<dbReference type="Gene3D" id="3.30.560.10">
    <property type="entry name" value="Glucose Oxidase, domain 3"/>
    <property type="match status" value="1"/>
</dbReference>
<dbReference type="SUPFAM" id="SSF51905">
    <property type="entry name" value="FAD/NAD(P)-binding domain"/>
    <property type="match status" value="1"/>
</dbReference>
<keyword evidence="5 6" id="KW-0560">Oxidoreductase</keyword>
<feature type="binding site" evidence="7">
    <location>
        <position position="84"/>
    </location>
    <ligand>
        <name>FAD</name>
        <dbReference type="ChEBI" id="CHEBI:57692"/>
    </ligand>
</feature>
<dbReference type="GO" id="GO:0016020">
    <property type="term" value="C:membrane"/>
    <property type="evidence" value="ECO:0007669"/>
    <property type="project" value="TreeGrafter"/>
</dbReference>
<feature type="binding site" evidence="7">
    <location>
        <position position="221"/>
    </location>
    <ligand>
        <name>FAD</name>
        <dbReference type="ChEBI" id="CHEBI:57692"/>
    </ligand>
</feature>
<evidence type="ECO:0000259" key="10">
    <source>
        <dbReference type="PROSITE" id="PS00623"/>
    </source>
</evidence>
<dbReference type="Pfam" id="PF05199">
    <property type="entry name" value="GMC_oxred_C"/>
    <property type="match status" value="1"/>
</dbReference>
<dbReference type="GO" id="GO:0008802">
    <property type="term" value="F:betaine-aldehyde dehydrogenase (NAD+) activity"/>
    <property type="evidence" value="ECO:0007669"/>
    <property type="project" value="UniProtKB-EC"/>
</dbReference>
<dbReference type="InterPro" id="IPR036188">
    <property type="entry name" value="FAD/NAD-bd_sf"/>
</dbReference>
<feature type="binding site" evidence="7">
    <location>
        <begin position="92"/>
        <end position="95"/>
    </location>
    <ligand>
        <name>FAD</name>
        <dbReference type="ChEBI" id="CHEBI:57692"/>
    </ligand>
</feature>
<proteinExistence type="inferred from homology"/>
<evidence type="ECO:0000256" key="1">
    <source>
        <dbReference type="ARBA" id="ARBA00001974"/>
    </source>
</evidence>
<protein>
    <recommendedName>
        <fullName evidence="6">Oxygen-dependent choline dehydrogenase</fullName>
        <shortName evidence="6">CDH</shortName>
        <shortName evidence="6">CHD</shortName>
        <ecNumber evidence="6">1.1.99.1</ecNumber>
    </recommendedName>
    <alternativeName>
        <fullName evidence="6">Betaine aldehyde dehydrogenase</fullName>
        <shortName evidence="6">BADH</shortName>
        <ecNumber evidence="6">1.2.1.8</ecNumber>
    </alternativeName>
</protein>
<comment type="pathway">
    <text evidence="6 9">Amine and polyamine biosynthesis; betaine biosynthesis via choline pathway; betaine aldehyde from choline (cytochrome c reductase route): step 1/1.</text>
</comment>
<dbReference type="NCBIfam" id="TIGR01810">
    <property type="entry name" value="betA"/>
    <property type="match status" value="1"/>
</dbReference>
<evidence type="ECO:0000313" key="12">
    <source>
        <dbReference type="Proteomes" id="UP000197092"/>
    </source>
</evidence>
<keyword evidence="3 6" id="KW-0285">Flavoprotein</keyword>
<dbReference type="NCBIfam" id="NF002550">
    <property type="entry name" value="PRK02106.1"/>
    <property type="match status" value="1"/>
</dbReference>
<dbReference type="PROSITE" id="PS00623">
    <property type="entry name" value="GMC_OXRED_1"/>
    <property type="match status" value="1"/>
</dbReference>
<comment type="catalytic activity">
    <reaction evidence="6 9">
        <text>choline + A = betaine aldehyde + AH2</text>
        <dbReference type="Rhea" id="RHEA:17433"/>
        <dbReference type="ChEBI" id="CHEBI:13193"/>
        <dbReference type="ChEBI" id="CHEBI:15354"/>
        <dbReference type="ChEBI" id="CHEBI:15710"/>
        <dbReference type="ChEBI" id="CHEBI:17499"/>
        <dbReference type="EC" id="1.1.99.1"/>
    </reaction>
</comment>
<comment type="catalytic activity">
    <reaction evidence="6">
        <text>betaine aldehyde + NAD(+) + H2O = glycine betaine + NADH + 2 H(+)</text>
        <dbReference type="Rhea" id="RHEA:15305"/>
        <dbReference type="ChEBI" id="CHEBI:15377"/>
        <dbReference type="ChEBI" id="CHEBI:15378"/>
        <dbReference type="ChEBI" id="CHEBI:15710"/>
        <dbReference type="ChEBI" id="CHEBI:17750"/>
        <dbReference type="ChEBI" id="CHEBI:57540"/>
        <dbReference type="ChEBI" id="CHEBI:57945"/>
        <dbReference type="EC" id="1.2.1.8"/>
    </reaction>
</comment>
<comment type="similarity">
    <text evidence="2 6 8">Belongs to the GMC oxidoreductase family.</text>
</comment>
<evidence type="ECO:0000256" key="7">
    <source>
        <dbReference type="PIRSR" id="PIRSR000137-2"/>
    </source>
</evidence>
<name>A0AAN1FJN8_9VIBR</name>
<dbReference type="InterPro" id="IPR012132">
    <property type="entry name" value="GMC_OxRdtase"/>
</dbReference>
<dbReference type="PROSITE" id="PS51257">
    <property type="entry name" value="PROKAR_LIPOPROTEIN"/>
    <property type="match status" value="1"/>
</dbReference>
<accession>A0AAN1FJN8</accession>
<dbReference type="GO" id="GO:0019285">
    <property type="term" value="P:glycine betaine biosynthetic process from choline"/>
    <property type="evidence" value="ECO:0007669"/>
    <property type="project" value="UniProtKB-UniRule"/>
</dbReference>
<dbReference type="HAMAP" id="MF_00750">
    <property type="entry name" value="Choline_dehydrogen"/>
    <property type="match status" value="1"/>
</dbReference>
<keyword evidence="4 6" id="KW-0274">FAD</keyword>
<dbReference type="PANTHER" id="PTHR11552:SF147">
    <property type="entry name" value="CHOLINE DEHYDROGENASE, MITOCHONDRIAL"/>
    <property type="match status" value="1"/>
</dbReference>
<evidence type="ECO:0000256" key="5">
    <source>
        <dbReference type="ARBA" id="ARBA00023002"/>
    </source>
</evidence>
<dbReference type="AlphaFoldDB" id="A0AAN1FJN8"/>
<dbReference type="RefSeq" id="WP_088877906.1">
    <property type="nucleotide sequence ID" value="NZ_CP018309.1"/>
</dbReference>
<organism evidence="11 12">
    <name type="scientific">Vibrio mediterranei</name>
    <dbReference type="NCBI Taxonomy" id="689"/>
    <lineage>
        <taxon>Bacteria</taxon>
        <taxon>Pseudomonadati</taxon>
        <taxon>Pseudomonadota</taxon>
        <taxon>Gammaproteobacteria</taxon>
        <taxon>Vibrionales</taxon>
        <taxon>Vibrionaceae</taxon>
        <taxon>Vibrio</taxon>
    </lineage>
</organism>
<dbReference type="GO" id="GO:0050660">
    <property type="term" value="F:flavin adenine dinucleotide binding"/>
    <property type="evidence" value="ECO:0007669"/>
    <property type="project" value="InterPro"/>
</dbReference>
<gene>
    <name evidence="6" type="primary">betA</name>
    <name evidence="11" type="ORF">BSZ05_18495</name>
</gene>
<feature type="domain" description="Glucose-methanol-choline oxidoreductase N-terminal" evidence="10">
    <location>
        <begin position="82"/>
        <end position="105"/>
    </location>
</feature>
<evidence type="ECO:0000313" key="11">
    <source>
        <dbReference type="EMBL" id="ASI91833.1"/>
    </source>
</evidence>
<comment type="function">
    <text evidence="6">Involved in the biosynthesis of the osmoprotectant glycine betaine. Catalyzes the oxidation of choline to betaine aldehyde and betaine aldehyde to glycine betaine at the same rate.</text>
</comment>
<dbReference type="SUPFAM" id="SSF54373">
    <property type="entry name" value="FAD-linked reductases, C-terminal domain"/>
    <property type="match status" value="1"/>
</dbReference>
<evidence type="ECO:0000256" key="8">
    <source>
        <dbReference type="RuleBase" id="RU003968"/>
    </source>
</evidence>
<evidence type="ECO:0000256" key="6">
    <source>
        <dbReference type="HAMAP-Rule" id="MF_00750"/>
    </source>
</evidence>
<dbReference type="KEGG" id="vsh:BSZ05_18495"/>
<evidence type="ECO:0000256" key="4">
    <source>
        <dbReference type="ARBA" id="ARBA00022827"/>
    </source>
</evidence>
<dbReference type="EMBL" id="CP018309">
    <property type="protein sequence ID" value="ASI91833.1"/>
    <property type="molecule type" value="Genomic_DNA"/>
</dbReference>
<evidence type="ECO:0000256" key="3">
    <source>
        <dbReference type="ARBA" id="ARBA00022630"/>
    </source>
</evidence>
<dbReference type="Proteomes" id="UP000197092">
    <property type="component" value="Chromosome 2"/>
</dbReference>
<dbReference type="PANTHER" id="PTHR11552">
    <property type="entry name" value="GLUCOSE-METHANOL-CHOLINE GMC OXIDOREDUCTASE"/>
    <property type="match status" value="1"/>
</dbReference>
<feature type="active site" description="Proton acceptor" evidence="6">
    <location>
        <position position="470"/>
    </location>
</feature>
<dbReference type="EC" id="1.2.1.8" evidence="6"/>
<comment type="cofactor">
    <cofactor evidence="1 6 7">
        <name>FAD</name>
        <dbReference type="ChEBI" id="CHEBI:57692"/>
    </cofactor>
</comment>
<evidence type="ECO:0000256" key="2">
    <source>
        <dbReference type="ARBA" id="ARBA00010790"/>
    </source>
</evidence>
<feature type="binding site" evidence="6">
    <location>
        <begin position="6"/>
        <end position="35"/>
    </location>
    <ligand>
        <name>FAD</name>
        <dbReference type="ChEBI" id="CHEBI:57692"/>
    </ligand>
</feature>
<dbReference type="InterPro" id="IPR011533">
    <property type="entry name" value="BetA"/>
</dbReference>
<dbReference type="GO" id="GO:0008812">
    <property type="term" value="F:choline dehydrogenase activity"/>
    <property type="evidence" value="ECO:0007669"/>
    <property type="project" value="UniProtKB-UniRule"/>
</dbReference>
<dbReference type="EC" id="1.1.99.1" evidence="6"/>
<dbReference type="PIRSF" id="PIRSF000137">
    <property type="entry name" value="Alcohol_oxidase"/>
    <property type="match status" value="1"/>
</dbReference>
<dbReference type="InterPro" id="IPR000172">
    <property type="entry name" value="GMC_OxRdtase_N"/>
</dbReference>
<dbReference type="Gene3D" id="3.50.50.60">
    <property type="entry name" value="FAD/NAD(P)-binding domain"/>
    <property type="match status" value="1"/>
</dbReference>
<dbReference type="InterPro" id="IPR007867">
    <property type="entry name" value="GMC_OxRtase_C"/>
</dbReference>
<sequence>MEQRYDYIIVGAGSAGCVLADRLTENGVHSVLLLEAGGSDKSIFIQMPTALSYPMNTEKYAWQFETTEEAGLDGRKLHCPRGKVLGGSSSINGMVYVRGHACDFDQWEQQGAKGWNYQSCLPYFRRAESWDGGSDEYRGGDGPVGTCNGNNMTRNPLYQAFIDAGKEAGYPETQDYNGYQQEGFGPMHMTVDGGVRASTSNAYLKRALKRPNLTLIKGVMVNKVLLEAKQAVGVQYEKSGIVVDAKVNKEVISSAGSIGSVQLLQLSGIGPKKVLERAGVTVEHDLAGVGANLQDHLEVYFQYHCSQPITLNSKLGLVSKGLIGAEWILTRKGLGATNHFESCAFIRSRKGLKWPNIQYHFLPAAMRYDGQAAFDGHGFQVHVGPNKPESRGTVEIRSANPHDKPLIEFNYISTEQDRQDWRDCIRLTREILNQPAMDAYRGDEIQPGLHIQSDDAIDEWVKQNVESAYHPSCSCKMGADNDPLAVLDEQCRVRGIKALRVVDSSIFPTIPNGNLNGPTIMVAERAADIILGKPLQQDKQPVWLAPNWEQTQRIGSPLRELD</sequence>
<evidence type="ECO:0000256" key="9">
    <source>
        <dbReference type="RuleBase" id="RU003969"/>
    </source>
</evidence>
<reference evidence="12" key="1">
    <citation type="submission" date="2016-12" db="EMBL/GenBank/DDBJ databases">
        <title>Comparative genomic analysis reveals the diversity, evolution, and environmental adaptation strategies of the genus Vibrio.</title>
        <authorList>
            <person name="Lin H."/>
            <person name="Wang X."/>
            <person name="Zhang X.-H."/>
        </authorList>
    </citation>
    <scope>NUCLEOTIDE SEQUENCE [LARGE SCALE GENOMIC DNA]</scope>
    <source>
        <strain evidence="12">QT6D1</strain>
    </source>
</reference>
<keyword evidence="6" id="KW-0520">NAD</keyword>
<dbReference type="Pfam" id="PF00732">
    <property type="entry name" value="GMC_oxred_N"/>
    <property type="match status" value="1"/>
</dbReference>